<organism evidence="2 3">
    <name type="scientific">Desulfomicrobium macestii</name>
    <dbReference type="NCBI Taxonomy" id="90731"/>
    <lineage>
        <taxon>Bacteria</taxon>
        <taxon>Pseudomonadati</taxon>
        <taxon>Thermodesulfobacteriota</taxon>
        <taxon>Desulfovibrionia</taxon>
        <taxon>Desulfovibrionales</taxon>
        <taxon>Desulfomicrobiaceae</taxon>
        <taxon>Desulfomicrobium</taxon>
    </lineage>
</organism>
<evidence type="ECO:0000313" key="2">
    <source>
        <dbReference type="EMBL" id="MBE1427145.1"/>
    </source>
</evidence>
<accession>A0ABR9H900</accession>
<evidence type="ECO:0000313" key="3">
    <source>
        <dbReference type="Proteomes" id="UP000639010"/>
    </source>
</evidence>
<feature type="signal peptide" evidence="1">
    <location>
        <begin position="1"/>
        <end position="20"/>
    </location>
</feature>
<proteinExistence type="predicted"/>
<keyword evidence="3" id="KW-1185">Reference proteome</keyword>
<name>A0ABR9H900_9BACT</name>
<dbReference type="Proteomes" id="UP000639010">
    <property type="component" value="Unassembled WGS sequence"/>
</dbReference>
<keyword evidence="1" id="KW-0732">Signal</keyword>
<dbReference type="EMBL" id="JADBGG010000046">
    <property type="protein sequence ID" value="MBE1427145.1"/>
    <property type="molecule type" value="Genomic_DNA"/>
</dbReference>
<protein>
    <submittedName>
        <fullName evidence="2">Uncharacterized protein</fullName>
    </submittedName>
</protein>
<evidence type="ECO:0000256" key="1">
    <source>
        <dbReference type="SAM" id="SignalP"/>
    </source>
</evidence>
<comment type="caution">
    <text evidence="2">The sequence shown here is derived from an EMBL/GenBank/DDBJ whole genome shotgun (WGS) entry which is preliminary data.</text>
</comment>
<sequence>MNAFVGMCVAFLLMSGWLWAEGKAECVQVSGVDVCISDGSVRYGENQDRLEAAFSERAVFAVDASGTPQVVRTGKGSVVAVVDSSAVHGIGECKTTVRGILVTPAGKVRLCPKVQNVWSCSRGPWDEKMFIVFGNSVLEK</sequence>
<gene>
    <name evidence="2" type="ORF">H4684_003833</name>
</gene>
<feature type="chain" id="PRO_5045485432" evidence="1">
    <location>
        <begin position="21"/>
        <end position="140"/>
    </location>
</feature>
<reference evidence="2 3" key="1">
    <citation type="submission" date="2020-10" db="EMBL/GenBank/DDBJ databases">
        <title>Genomic Encyclopedia of Type Strains, Phase IV (KMG-IV): sequencing the most valuable type-strain genomes for metagenomic binning, comparative biology and taxonomic classification.</title>
        <authorList>
            <person name="Goeker M."/>
        </authorList>
    </citation>
    <scope>NUCLEOTIDE SEQUENCE [LARGE SCALE GENOMIC DNA]</scope>
    <source>
        <strain evidence="2 3">DSM 4194</strain>
    </source>
</reference>